<keyword evidence="3" id="KW-0677">Repeat</keyword>
<feature type="domain" description="KRAB" evidence="10">
    <location>
        <begin position="14"/>
        <end position="89"/>
    </location>
</feature>
<gene>
    <name evidence="11" type="ORF">HJG63_021296</name>
</gene>
<dbReference type="SMART" id="SM00349">
    <property type="entry name" value="KRAB"/>
    <property type="match status" value="1"/>
</dbReference>
<dbReference type="SUPFAM" id="SSF109640">
    <property type="entry name" value="KRAB domain (Kruppel-associated box)"/>
    <property type="match status" value="1"/>
</dbReference>
<dbReference type="Pfam" id="PF01352">
    <property type="entry name" value="KRAB"/>
    <property type="match status" value="1"/>
</dbReference>
<dbReference type="PANTHER" id="PTHR23232:SF159">
    <property type="entry name" value="KRAB DOMAIN-CONTAINING PROTEIN"/>
    <property type="match status" value="1"/>
</dbReference>
<organism evidence="11 12">
    <name type="scientific">Rousettus aegyptiacus</name>
    <name type="common">Egyptian fruit bat</name>
    <name type="synonym">Pteropus aegyptiacus</name>
    <dbReference type="NCBI Taxonomy" id="9407"/>
    <lineage>
        <taxon>Eukaryota</taxon>
        <taxon>Metazoa</taxon>
        <taxon>Chordata</taxon>
        <taxon>Craniata</taxon>
        <taxon>Vertebrata</taxon>
        <taxon>Euteleostomi</taxon>
        <taxon>Mammalia</taxon>
        <taxon>Eutheria</taxon>
        <taxon>Laurasiatheria</taxon>
        <taxon>Chiroptera</taxon>
        <taxon>Yinpterochiroptera</taxon>
        <taxon>Pteropodoidea</taxon>
        <taxon>Pteropodidae</taxon>
        <taxon>Rousettinae</taxon>
        <taxon>Rousettus</taxon>
    </lineage>
</organism>
<dbReference type="AlphaFoldDB" id="A0A7J8CNZ3"/>
<keyword evidence="5" id="KW-0862">Zinc</keyword>
<comment type="subcellular location">
    <subcellularLocation>
        <location evidence="1">Nucleus</location>
    </subcellularLocation>
</comment>
<dbReference type="FunFam" id="3.30.160.60:FF:002863">
    <property type="entry name" value="Zinc finger protein 671"/>
    <property type="match status" value="1"/>
</dbReference>
<dbReference type="InterPro" id="IPR036236">
    <property type="entry name" value="Znf_C2H2_sf"/>
</dbReference>
<name>A0A7J8CNZ3_ROUAE</name>
<keyword evidence="4" id="KW-0863">Zinc-finger</keyword>
<evidence type="ECO:0000313" key="11">
    <source>
        <dbReference type="EMBL" id="KAF6412556.1"/>
    </source>
</evidence>
<keyword evidence="12" id="KW-1185">Reference proteome</keyword>
<dbReference type="InterPro" id="IPR036051">
    <property type="entry name" value="KRAB_dom_sf"/>
</dbReference>
<accession>A0A7J8CNZ3</accession>
<dbReference type="EMBL" id="JACASE010000014">
    <property type="protein sequence ID" value="KAF6412556.1"/>
    <property type="molecule type" value="Genomic_DNA"/>
</dbReference>
<keyword evidence="2" id="KW-0479">Metal-binding</keyword>
<protein>
    <submittedName>
        <fullName evidence="11">Zinc finger protein 814</fullName>
    </submittedName>
</protein>
<reference evidence="11 12" key="1">
    <citation type="journal article" date="2020" name="Nature">
        <title>Six reference-quality genomes reveal evolution of bat adaptations.</title>
        <authorList>
            <person name="Jebb D."/>
            <person name="Huang Z."/>
            <person name="Pippel M."/>
            <person name="Hughes G.M."/>
            <person name="Lavrichenko K."/>
            <person name="Devanna P."/>
            <person name="Winkler S."/>
            <person name="Jermiin L.S."/>
            <person name="Skirmuntt E.C."/>
            <person name="Katzourakis A."/>
            <person name="Burkitt-Gray L."/>
            <person name="Ray D.A."/>
            <person name="Sullivan K.A.M."/>
            <person name="Roscito J.G."/>
            <person name="Kirilenko B.M."/>
            <person name="Davalos L.M."/>
            <person name="Corthals A.P."/>
            <person name="Power M.L."/>
            <person name="Jones G."/>
            <person name="Ransome R.D."/>
            <person name="Dechmann D.K.N."/>
            <person name="Locatelli A.G."/>
            <person name="Puechmaille S.J."/>
            <person name="Fedrigo O."/>
            <person name="Jarvis E.D."/>
            <person name="Hiller M."/>
            <person name="Vernes S.C."/>
            <person name="Myers E.W."/>
            <person name="Teeling E.C."/>
        </authorList>
    </citation>
    <scope>NUCLEOTIDE SEQUENCE [LARGE SCALE GENOMIC DNA]</scope>
    <source>
        <strain evidence="11">MRouAeg1</strain>
        <tissue evidence="11">Muscle</tissue>
    </source>
</reference>
<keyword evidence="9" id="KW-0539">Nucleus</keyword>
<dbReference type="Gene3D" id="3.30.160.60">
    <property type="entry name" value="Classic Zinc Finger"/>
    <property type="match status" value="1"/>
</dbReference>
<evidence type="ECO:0000256" key="9">
    <source>
        <dbReference type="ARBA" id="ARBA00023242"/>
    </source>
</evidence>
<comment type="caution">
    <text evidence="11">The sequence shown here is derived from an EMBL/GenBank/DDBJ whole genome shotgun (WGS) entry which is preliminary data.</text>
</comment>
<dbReference type="GO" id="GO:0005634">
    <property type="term" value="C:nucleus"/>
    <property type="evidence" value="ECO:0007669"/>
    <property type="project" value="UniProtKB-SubCell"/>
</dbReference>
<dbReference type="CDD" id="cd07765">
    <property type="entry name" value="KRAB_A-box"/>
    <property type="match status" value="1"/>
</dbReference>
<evidence type="ECO:0000256" key="5">
    <source>
        <dbReference type="ARBA" id="ARBA00022833"/>
    </source>
</evidence>
<dbReference type="GO" id="GO:0006355">
    <property type="term" value="P:regulation of DNA-templated transcription"/>
    <property type="evidence" value="ECO:0007669"/>
    <property type="project" value="InterPro"/>
</dbReference>
<keyword evidence="6" id="KW-0805">Transcription regulation</keyword>
<dbReference type="Proteomes" id="UP000593571">
    <property type="component" value="Unassembled WGS sequence"/>
</dbReference>
<evidence type="ECO:0000313" key="12">
    <source>
        <dbReference type="Proteomes" id="UP000593571"/>
    </source>
</evidence>
<proteinExistence type="predicted"/>
<dbReference type="SUPFAM" id="SSF57667">
    <property type="entry name" value="beta-beta-alpha zinc fingers"/>
    <property type="match status" value="1"/>
</dbReference>
<dbReference type="InterPro" id="IPR050169">
    <property type="entry name" value="Krueppel_C2H2_ZnF"/>
</dbReference>
<dbReference type="GO" id="GO:0008270">
    <property type="term" value="F:zinc ion binding"/>
    <property type="evidence" value="ECO:0007669"/>
    <property type="project" value="UniProtKB-KW"/>
</dbReference>
<evidence type="ECO:0000256" key="3">
    <source>
        <dbReference type="ARBA" id="ARBA00022737"/>
    </source>
</evidence>
<evidence type="ECO:0000256" key="6">
    <source>
        <dbReference type="ARBA" id="ARBA00023015"/>
    </source>
</evidence>
<evidence type="ECO:0000259" key="10">
    <source>
        <dbReference type="PROSITE" id="PS50805"/>
    </source>
</evidence>
<dbReference type="PANTHER" id="PTHR23232">
    <property type="entry name" value="KRAB DOMAIN C2H2 ZINC FINGER"/>
    <property type="match status" value="1"/>
</dbReference>
<keyword evidence="7" id="KW-0238">DNA-binding</keyword>
<evidence type="ECO:0000256" key="7">
    <source>
        <dbReference type="ARBA" id="ARBA00023125"/>
    </source>
</evidence>
<dbReference type="InterPro" id="IPR001909">
    <property type="entry name" value="KRAB"/>
</dbReference>
<keyword evidence="8" id="KW-0804">Transcription</keyword>
<dbReference type="GO" id="GO:0003677">
    <property type="term" value="F:DNA binding"/>
    <property type="evidence" value="ECO:0007669"/>
    <property type="project" value="UniProtKB-KW"/>
</dbReference>
<evidence type="ECO:0000256" key="1">
    <source>
        <dbReference type="ARBA" id="ARBA00004123"/>
    </source>
</evidence>
<dbReference type="PROSITE" id="PS50805">
    <property type="entry name" value="KRAB"/>
    <property type="match status" value="1"/>
</dbReference>
<evidence type="ECO:0000256" key="2">
    <source>
        <dbReference type="ARBA" id="ARBA00022723"/>
    </source>
</evidence>
<evidence type="ECO:0000256" key="8">
    <source>
        <dbReference type="ARBA" id="ARBA00023163"/>
    </source>
</evidence>
<sequence length="279" mass="30475">MAAAAPTIPARVAVTFADVAVCFSREEWRLLDEAQRRLYLAVMLENFALVSSQGCCCGAEDVEAAIDSSISVGVSQAGTPKEPSSSQKTHPCEMCGPVLRDILHLPEHQGTQNSQKLLRCGACEKQFYFSANCQQHQEQQVGKKLFVSNVVRASFVMSGNLHVSGKPSVCTKVGKDFPTTAGPLQQQASHTTEQLNKISKSEVTLQSIKSHNTWEECKRVFSPKHILVQDPGLLPDLCHCQVTQPQAFYLFRLVARTVGIGHGPSVLRELTSVLPLTCL</sequence>
<evidence type="ECO:0000256" key="4">
    <source>
        <dbReference type="ARBA" id="ARBA00022771"/>
    </source>
</evidence>
<dbReference type="Gene3D" id="6.10.140.140">
    <property type="match status" value="1"/>
</dbReference>